<evidence type="ECO:0000256" key="2">
    <source>
        <dbReference type="ARBA" id="ARBA00023125"/>
    </source>
</evidence>
<dbReference type="PRINTS" id="PR00455">
    <property type="entry name" value="HTHTETR"/>
</dbReference>
<dbReference type="Gene3D" id="1.10.357.10">
    <property type="entry name" value="Tetracycline Repressor, domain 2"/>
    <property type="match status" value="1"/>
</dbReference>
<dbReference type="InterPro" id="IPR050109">
    <property type="entry name" value="HTH-type_TetR-like_transc_reg"/>
</dbReference>
<evidence type="ECO:0000259" key="5">
    <source>
        <dbReference type="PROSITE" id="PS50977"/>
    </source>
</evidence>
<reference evidence="6 7" key="1">
    <citation type="submission" date="2017-10" db="EMBL/GenBank/DDBJ databases">
        <title>Draft genome of actinobacteria isolated from guarana (Paullinia cupana (Mart.) Ducke.</title>
        <authorList>
            <person name="Siqueira K.A."/>
            <person name="Liotti R.G."/>
            <person name="Mendes T.A."/>
            <person name="Soares M.A."/>
        </authorList>
    </citation>
    <scope>NUCLEOTIDE SEQUENCE [LARGE SCALE GENOMIC DNA]</scope>
    <source>
        <strain evidence="6 7">199</strain>
    </source>
</reference>
<dbReference type="PROSITE" id="PS50977">
    <property type="entry name" value="HTH_TETR_2"/>
    <property type="match status" value="1"/>
</dbReference>
<proteinExistence type="predicted"/>
<dbReference type="EMBL" id="PDES01000019">
    <property type="protein sequence ID" value="RRQ79229.1"/>
    <property type="molecule type" value="Genomic_DNA"/>
</dbReference>
<keyword evidence="1" id="KW-0805">Transcription regulation</keyword>
<dbReference type="GO" id="GO:0003700">
    <property type="term" value="F:DNA-binding transcription factor activity"/>
    <property type="evidence" value="ECO:0007669"/>
    <property type="project" value="TreeGrafter"/>
</dbReference>
<dbReference type="PANTHER" id="PTHR30055:SF234">
    <property type="entry name" value="HTH-TYPE TRANSCRIPTIONAL REGULATOR BETI"/>
    <property type="match status" value="1"/>
</dbReference>
<keyword evidence="3" id="KW-0804">Transcription</keyword>
<dbReference type="Proteomes" id="UP000276379">
    <property type="component" value="Unassembled WGS sequence"/>
</dbReference>
<dbReference type="InterPro" id="IPR009057">
    <property type="entry name" value="Homeodomain-like_sf"/>
</dbReference>
<comment type="caution">
    <text evidence="6">The sequence shown here is derived from an EMBL/GenBank/DDBJ whole genome shotgun (WGS) entry which is preliminary data.</text>
</comment>
<dbReference type="InterPro" id="IPR001647">
    <property type="entry name" value="HTH_TetR"/>
</dbReference>
<name>A0A426RWZ0_9ACTN</name>
<dbReference type="SUPFAM" id="SSF46689">
    <property type="entry name" value="Homeodomain-like"/>
    <property type="match status" value="1"/>
</dbReference>
<dbReference type="SUPFAM" id="SSF48498">
    <property type="entry name" value="Tetracyclin repressor-like, C-terminal domain"/>
    <property type="match status" value="1"/>
</dbReference>
<sequence length="211" mass="22354">MTTDQTPPVAGAKPLRADARRNRARLLEVAEAVFTARGTGASTEEIARHANVGIATVFRHFPTKEALLEAVLVRRLERLAEEGRRLAAETGPTDALFAFFDLVLDQSPVKNAFAAALADAGVDVRAATSEAGRALGQVLTALLDGAQRAGVVRRDLEVPELTAILVGTCRMLEHLDGHPESAKRARAVVRDGLRACTGSVEGPSPHGHSCP</sequence>
<dbReference type="AlphaFoldDB" id="A0A426RWZ0"/>
<evidence type="ECO:0000256" key="1">
    <source>
        <dbReference type="ARBA" id="ARBA00023015"/>
    </source>
</evidence>
<evidence type="ECO:0000256" key="4">
    <source>
        <dbReference type="PROSITE-ProRule" id="PRU00335"/>
    </source>
</evidence>
<evidence type="ECO:0000313" key="7">
    <source>
        <dbReference type="Proteomes" id="UP000276379"/>
    </source>
</evidence>
<dbReference type="Pfam" id="PF00440">
    <property type="entry name" value="TetR_N"/>
    <property type="match status" value="1"/>
</dbReference>
<dbReference type="InterPro" id="IPR049445">
    <property type="entry name" value="TetR_SbtR-like_C"/>
</dbReference>
<dbReference type="PANTHER" id="PTHR30055">
    <property type="entry name" value="HTH-TYPE TRANSCRIPTIONAL REGULATOR RUTR"/>
    <property type="match status" value="1"/>
</dbReference>
<feature type="domain" description="HTH tetR-type" evidence="5">
    <location>
        <begin position="20"/>
        <end position="79"/>
    </location>
</feature>
<dbReference type="InterPro" id="IPR036271">
    <property type="entry name" value="Tet_transcr_reg_TetR-rel_C_sf"/>
</dbReference>
<organism evidence="6 7">
    <name type="scientific">Streptomyces griseofuscus</name>
    <dbReference type="NCBI Taxonomy" id="146922"/>
    <lineage>
        <taxon>Bacteria</taxon>
        <taxon>Bacillati</taxon>
        <taxon>Actinomycetota</taxon>
        <taxon>Actinomycetes</taxon>
        <taxon>Kitasatosporales</taxon>
        <taxon>Streptomycetaceae</taxon>
        <taxon>Streptomyces</taxon>
    </lineage>
</organism>
<feature type="DNA-binding region" description="H-T-H motif" evidence="4">
    <location>
        <begin position="42"/>
        <end position="61"/>
    </location>
</feature>
<keyword evidence="2 4" id="KW-0238">DNA-binding</keyword>
<accession>A0A426RWZ0</accession>
<evidence type="ECO:0000256" key="3">
    <source>
        <dbReference type="ARBA" id="ARBA00023163"/>
    </source>
</evidence>
<evidence type="ECO:0000313" key="6">
    <source>
        <dbReference type="EMBL" id="RRQ79229.1"/>
    </source>
</evidence>
<dbReference type="RefSeq" id="WP_125211519.1">
    <property type="nucleotide sequence ID" value="NZ_PDER01000020.1"/>
</dbReference>
<dbReference type="Pfam" id="PF21597">
    <property type="entry name" value="TetR_C_43"/>
    <property type="match status" value="1"/>
</dbReference>
<protein>
    <submittedName>
        <fullName evidence="6">TetR family transcriptional regulator</fullName>
    </submittedName>
</protein>
<dbReference type="GO" id="GO:0000976">
    <property type="term" value="F:transcription cis-regulatory region binding"/>
    <property type="evidence" value="ECO:0007669"/>
    <property type="project" value="TreeGrafter"/>
</dbReference>
<keyword evidence="7" id="KW-1185">Reference proteome</keyword>
<gene>
    <name evidence="6" type="ORF">CQW44_35395</name>
</gene>